<protein>
    <recommendedName>
        <fullName evidence="4">DUF4367 domain-containing protein</fullName>
    </recommendedName>
</protein>
<gene>
    <name evidence="2" type="ORF">BBF96_05515</name>
</gene>
<keyword evidence="3" id="KW-1185">Reference proteome</keyword>
<dbReference type="Proteomes" id="UP000267250">
    <property type="component" value="Chromosome"/>
</dbReference>
<evidence type="ECO:0008006" key="4">
    <source>
        <dbReference type="Google" id="ProtNLM"/>
    </source>
</evidence>
<keyword evidence="1" id="KW-0472">Membrane</keyword>
<dbReference type="AlphaFoldDB" id="A0A3Q9HPU4"/>
<sequence length="164" mass="18874">MIFKNGFKWVVIVLIIISVIYVITNKFNFPIPNDIHALQDFVSGYSITSNITNKFMEDFHLDDTKELYAATIGSGNKQVLFAAIHFQKTTSAGLFFLKYKNFSMGNIKTGSLDINIPLFFNYWTAKTGGRKYISWRKGEWVIIISGKNSKRVNEIFEDFKSFVK</sequence>
<name>A0A3Q9HPU4_9FIRM</name>
<reference evidence="2 3" key="1">
    <citation type="submission" date="2016-07" db="EMBL/GenBank/DDBJ databases">
        <title>Genome and transcriptome analysis of iron-reducing fermentative bacteria Anoxybacter fermentans.</title>
        <authorList>
            <person name="Zeng X."/>
            <person name="Shao Z."/>
        </authorList>
    </citation>
    <scope>NUCLEOTIDE SEQUENCE [LARGE SCALE GENOMIC DNA]</scope>
    <source>
        <strain evidence="2 3">DY22613</strain>
    </source>
</reference>
<feature type="transmembrane region" description="Helical" evidence="1">
    <location>
        <begin position="6"/>
        <end position="24"/>
    </location>
</feature>
<dbReference type="InterPro" id="IPR035951">
    <property type="entry name" value="TM1622-like_sf"/>
</dbReference>
<organism evidence="2 3">
    <name type="scientific">Anoxybacter fermentans</name>
    <dbReference type="NCBI Taxonomy" id="1323375"/>
    <lineage>
        <taxon>Bacteria</taxon>
        <taxon>Bacillati</taxon>
        <taxon>Bacillota</taxon>
        <taxon>Clostridia</taxon>
        <taxon>Halanaerobiales</taxon>
        <taxon>Anoxybacter</taxon>
    </lineage>
</organism>
<accession>A0A3Q9HPU4</accession>
<evidence type="ECO:0000313" key="2">
    <source>
        <dbReference type="EMBL" id="AZR72895.1"/>
    </source>
</evidence>
<evidence type="ECO:0000313" key="3">
    <source>
        <dbReference type="Proteomes" id="UP000267250"/>
    </source>
</evidence>
<dbReference type="SUPFAM" id="SSF143477">
    <property type="entry name" value="TM1622-like"/>
    <property type="match status" value="1"/>
</dbReference>
<dbReference type="RefSeq" id="WP_127016231.1">
    <property type="nucleotide sequence ID" value="NZ_CP016379.1"/>
</dbReference>
<dbReference type="EMBL" id="CP016379">
    <property type="protein sequence ID" value="AZR72895.1"/>
    <property type="molecule type" value="Genomic_DNA"/>
</dbReference>
<evidence type="ECO:0000256" key="1">
    <source>
        <dbReference type="SAM" id="Phobius"/>
    </source>
</evidence>
<keyword evidence="1" id="KW-0812">Transmembrane</keyword>
<keyword evidence="1" id="KW-1133">Transmembrane helix</keyword>
<dbReference type="KEGG" id="aft:BBF96_05515"/>
<proteinExistence type="predicted"/>